<reference evidence="4 5" key="1">
    <citation type="journal article" date="2015" name="Genome Biol. Evol.">
        <title>Comparative Genomics of a Bacterivorous Green Alga Reveals Evolutionary Causalities and Consequences of Phago-Mixotrophic Mode of Nutrition.</title>
        <authorList>
            <person name="Burns J.A."/>
            <person name="Paasch A."/>
            <person name="Narechania A."/>
            <person name="Kim E."/>
        </authorList>
    </citation>
    <scope>NUCLEOTIDE SEQUENCE [LARGE SCALE GENOMIC DNA]</scope>
    <source>
        <strain evidence="4 5">PLY_AMNH</strain>
    </source>
</reference>
<evidence type="ECO:0000256" key="2">
    <source>
        <dbReference type="SAM" id="MobiDB-lite"/>
    </source>
</evidence>
<dbReference type="Proteomes" id="UP001190700">
    <property type="component" value="Unassembled WGS sequence"/>
</dbReference>
<dbReference type="SMART" id="SM00054">
    <property type="entry name" value="EFh"/>
    <property type="match status" value="2"/>
</dbReference>
<dbReference type="PROSITE" id="PS50222">
    <property type="entry name" value="EF_HAND_2"/>
    <property type="match status" value="2"/>
</dbReference>
<evidence type="ECO:0000259" key="3">
    <source>
        <dbReference type="PROSITE" id="PS50222"/>
    </source>
</evidence>
<evidence type="ECO:0000313" key="5">
    <source>
        <dbReference type="Proteomes" id="UP001190700"/>
    </source>
</evidence>
<name>A0AAE0EZN8_9CHLO</name>
<dbReference type="InterPro" id="IPR018247">
    <property type="entry name" value="EF_Hand_1_Ca_BS"/>
</dbReference>
<proteinExistence type="predicted"/>
<dbReference type="Pfam" id="PF13499">
    <property type="entry name" value="EF-hand_7"/>
    <property type="match status" value="1"/>
</dbReference>
<feature type="compositionally biased region" description="Basic and acidic residues" evidence="2">
    <location>
        <begin position="14"/>
        <end position="33"/>
    </location>
</feature>
<organism evidence="4 5">
    <name type="scientific">Cymbomonas tetramitiformis</name>
    <dbReference type="NCBI Taxonomy" id="36881"/>
    <lineage>
        <taxon>Eukaryota</taxon>
        <taxon>Viridiplantae</taxon>
        <taxon>Chlorophyta</taxon>
        <taxon>Pyramimonadophyceae</taxon>
        <taxon>Pyramimonadales</taxon>
        <taxon>Pyramimonadaceae</taxon>
        <taxon>Cymbomonas</taxon>
    </lineage>
</organism>
<evidence type="ECO:0000313" key="4">
    <source>
        <dbReference type="EMBL" id="KAK3246383.1"/>
    </source>
</evidence>
<accession>A0AAE0EZN8</accession>
<feature type="region of interest" description="Disordered" evidence="2">
    <location>
        <begin position="1"/>
        <end position="66"/>
    </location>
</feature>
<protein>
    <recommendedName>
        <fullName evidence="3">EF-hand domain-containing protein</fullName>
    </recommendedName>
</protein>
<dbReference type="InterPro" id="IPR011992">
    <property type="entry name" value="EF-hand-dom_pair"/>
</dbReference>
<comment type="caution">
    <text evidence="4">The sequence shown here is derived from an EMBL/GenBank/DDBJ whole genome shotgun (WGS) entry which is preliminary data.</text>
</comment>
<feature type="compositionally biased region" description="Basic residues" evidence="2">
    <location>
        <begin position="1"/>
        <end position="13"/>
    </location>
</feature>
<dbReference type="GO" id="GO:0005509">
    <property type="term" value="F:calcium ion binding"/>
    <property type="evidence" value="ECO:0007669"/>
    <property type="project" value="InterPro"/>
</dbReference>
<dbReference type="InterPro" id="IPR002048">
    <property type="entry name" value="EF_hand_dom"/>
</dbReference>
<dbReference type="SUPFAM" id="SSF47473">
    <property type="entry name" value="EF-hand"/>
    <property type="match status" value="1"/>
</dbReference>
<feature type="domain" description="EF-hand" evidence="3">
    <location>
        <begin position="70"/>
        <end position="105"/>
    </location>
</feature>
<dbReference type="EMBL" id="LGRX02029868">
    <property type="protein sequence ID" value="KAK3246383.1"/>
    <property type="molecule type" value="Genomic_DNA"/>
</dbReference>
<dbReference type="AlphaFoldDB" id="A0AAE0EZN8"/>
<gene>
    <name evidence="4" type="ORF">CYMTET_44078</name>
</gene>
<feature type="domain" description="EF-hand" evidence="3">
    <location>
        <begin position="120"/>
        <end position="155"/>
    </location>
</feature>
<keyword evidence="1" id="KW-0106">Calcium</keyword>
<sequence length="204" mass="22941">MGRFLHVVRKPTRHPFEARETVADRQAAENEKRKSTKKQVKKEVQTTSSGAEVAKLLPGDDPNSPSETLLTVEELRDIFVEIDRDNNDAVSRFELIAALRKNPKIAATLHLPEKVRQEDGSRDAFEIFFQSLDKDGSKDISWEEFKALAQKRNLTLPERAVESVGTWVDAIVDTFVAWAAHCGCGCDVAEYEESKSEVRLQITG</sequence>
<keyword evidence="5" id="KW-1185">Reference proteome</keyword>
<dbReference type="Gene3D" id="1.10.238.10">
    <property type="entry name" value="EF-hand"/>
    <property type="match status" value="1"/>
</dbReference>
<dbReference type="PROSITE" id="PS00018">
    <property type="entry name" value="EF_HAND_1"/>
    <property type="match status" value="2"/>
</dbReference>
<evidence type="ECO:0000256" key="1">
    <source>
        <dbReference type="ARBA" id="ARBA00022837"/>
    </source>
</evidence>